<evidence type="ECO:0000256" key="3">
    <source>
        <dbReference type="ARBA" id="ARBA00023002"/>
    </source>
</evidence>
<gene>
    <name evidence="4" type="ORF">E5L68_003610</name>
</gene>
<comment type="caution">
    <text evidence="4">The sequence shown here is derived from an EMBL/GenBank/DDBJ whole genome shotgun (WGS) entry which is preliminary data.</text>
</comment>
<organism evidence="4 5">
    <name type="scientific">Pedobacter helvus</name>
    <dbReference type="NCBI Taxonomy" id="2563444"/>
    <lineage>
        <taxon>Bacteria</taxon>
        <taxon>Pseudomonadati</taxon>
        <taxon>Bacteroidota</taxon>
        <taxon>Sphingobacteriia</taxon>
        <taxon>Sphingobacteriales</taxon>
        <taxon>Sphingobacteriaceae</taxon>
        <taxon>Pedobacter</taxon>
    </lineage>
</organism>
<dbReference type="PANTHER" id="PTHR32332">
    <property type="entry name" value="2-NITROPROPANE DIOXYGENASE"/>
    <property type="match status" value="1"/>
</dbReference>
<dbReference type="GO" id="GO:0016491">
    <property type="term" value="F:oxidoreductase activity"/>
    <property type="evidence" value="ECO:0007669"/>
    <property type="project" value="UniProtKB-KW"/>
</dbReference>
<keyword evidence="5" id="KW-1185">Reference proteome</keyword>
<evidence type="ECO:0000256" key="2">
    <source>
        <dbReference type="ARBA" id="ARBA00022643"/>
    </source>
</evidence>
<dbReference type="EMBL" id="SRMP02000003">
    <property type="protein sequence ID" value="MFN0290460.1"/>
    <property type="molecule type" value="Genomic_DNA"/>
</dbReference>
<evidence type="ECO:0000313" key="4">
    <source>
        <dbReference type="EMBL" id="MFN0290460.1"/>
    </source>
</evidence>
<sequence>MKNSITSLFNIKYPIIQAGMVWCSGWRLASAVSNAGGLGIIGAGSMYPSVLREHIHKCKQATSQPFAVNVPLLYPNVQEIMDILVEEDVKIVFTSAGNPATWTSFLKANGITVVHVIANTKFALKAQQSGVDAIVAEGFEAGGHNGREETTTLCLIPMIKAAVEIPVIAAGGIASGQSMLAAFALGADAVQIGSAFAVAQESSAHPNFKEKVISSAEGDTKLRMKKLVPVRLLKNEFADAVAQAEANGASTEELATLLGRARAKLGMFEGNMDEGELEIGQVSAMLSEIKPAATILSEIWEEFLVEKEKLEKLKF</sequence>
<dbReference type="CDD" id="cd04730">
    <property type="entry name" value="NPD_like"/>
    <property type="match status" value="1"/>
</dbReference>
<keyword evidence="1" id="KW-0285">Flavoprotein</keyword>
<dbReference type="RefSeq" id="WP_138729689.1">
    <property type="nucleotide sequence ID" value="NZ_SRMP02000003.1"/>
</dbReference>
<dbReference type="InterPro" id="IPR013785">
    <property type="entry name" value="Aldolase_TIM"/>
</dbReference>
<dbReference type="Gene3D" id="3.20.20.70">
    <property type="entry name" value="Aldolase class I"/>
    <property type="match status" value="1"/>
</dbReference>
<accession>A0ABW9JDI3</accession>
<evidence type="ECO:0000313" key="5">
    <source>
        <dbReference type="Proteomes" id="UP001517367"/>
    </source>
</evidence>
<evidence type="ECO:0000256" key="1">
    <source>
        <dbReference type="ARBA" id="ARBA00022630"/>
    </source>
</evidence>
<dbReference type="Pfam" id="PF03060">
    <property type="entry name" value="NMO"/>
    <property type="match status" value="2"/>
</dbReference>
<name>A0ABW9JDI3_9SPHI</name>
<dbReference type="InterPro" id="IPR004136">
    <property type="entry name" value="NMO"/>
</dbReference>
<keyword evidence="2" id="KW-0288">FMN</keyword>
<proteinExistence type="predicted"/>
<dbReference type="Proteomes" id="UP001517367">
    <property type="component" value="Unassembled WGS sequence"/>
</dbReference>
<keyword evidence="3 4" id="KW-0560">Oxidoreductase</keyword>
<protein>
    <submittedName>
        <fullName evidence="4">NAD(P)H-dependent flavin oxidoreductase</fullName>
        <ecNumber evidence="4">1.13.12.-</ecNumber>
    </submittedName>
</protein>
<dbReference type="SUPFAM" id="SSF51412">
    <property type="entry name" value="Inosine monophosphate dehydrogenase (IMPDH)"/>
    <property type="match status" value="1"/>
</dbReference>
<dbReference type="EC" id="1.13.12.-" evidence="4"/>
<reference evidence="4 5" key="1">
    <citation type="submission" date="2024-12" db="EMBL/GenBank/DDBJ databases">
        <authorList>
            <person name="Hu S."/>
        </authorList>
    </citation>
    <scope>NUCLEOTIDE SEQUENCE [LARGE SCALE GENOMIC DNA]</scope>
    <source>
        <strain evidence="4 5">P-25</strain>
    </source>
</reference>
<dbReference type="PANTHER" id="PTHR32332:SF20">
    <property type="entry name" value="2-NITROPROPANE DIOXYGENASE-LIKE PROTEIN"/>
    <property type="match status" value="1"/>
</dbReference>